<protein>
    <recommendedName>
        <fullName evidence="5">SH3 domain-containing protein</fullName>
    </recommendedName>
</protein>
<dbReference type="EMBL" id="RKQT01000002">
    <property type="protein sequence ID" value="RPE93729.1"/>
    <property type="molecule type" value="Genomic_DNA"/>
</dbReference>
<evidence type="ECO:0000313" key="1">
    <source>
        <dbReference type="EMBL" id="QIM64191.1"/>
    </source>
</evidence>
<dbReference type="KEGG" id="fcl:A4G17_01345"/>
<dbReference type="InterPro" id="IPR036028">
    <property type="entry name" value="SH3-like_dom_sf"/>
</dbReference>
<evidence type="ECO:0000313" key="2">
    <source>
        <dbReference type="EMBL" id="RPE93729.1"/>
    </source>
</evidence>
<evidence type="ECO:0008006" key="5">
    <source>
        <dbReference type="Google" id="ProtNLM"/>
    </source>
</evidence>
<name>A0AAE6X4U4_9PAST</name>
<dbReference type="EMBL" id="CP015029">
    <property type="protein sequence ID" value="QIM64191.1"/>
    <property type="molecule type" value="Genomic_DNA"/>
</dbReference>
<reference evidence="1 4" key="1">
    <citation type="submission" date="2016-03" db="EMBL/GenBank/DDBJ databases">
        <authorList>
            <person name="Hansen M.J."/>
            <person name="Bojesen A.M."/>
            <person name="Planet P."/>
        </authorList>
    </citation>
    <scope>NUCLEOTIDE SEQUENCE [LARGE SCALE GENOMIC DNA]</scope>
    <source>
        <strain evidence="1 4">HPA 21</strain>
    </source>
</reference>
<accession>A0AAE6X4U4</accession>
<gene>
    <name evidence="1" type="ORF">A4G17_01345</name>
    <name evidence="2" type="ORF">EDC49_1242</name>
</gene>
<proteinExistence type="predicted"/>
<dbReference type="RefSeq" id="WP_123956884.1">
    <property type="nucleotide sequence ID" value="NZ_CP015029.1"/>
</dbReference>
<evidence type="ECO:0000313" key="4">
    <source>
        <dbReference type="Proteomes" id="UP000502287"/>
    </source>
</evidence>
<sequence>MKLITVKSHQGEGQFPRFPKGCAVNILAKCAHYENWLQAEIAGYQVYVPSHFVDDNQLVIDYDPTELVIGENEVVELLELHYEWAVVKQGDKVGWLPCQILKSI</sequence>
<dbReference type="Proteomes" id="UP000276901">
    <property type="component" value="Unassembled WGS sequence"/>
</dbReference>
<keyword evidence="3" id="KW-1185">Reference proteome</keyword>
<dbReference type="AlphaFoldDB" id="A0AAE6X4U4"/>
<dbReference type="SUPFAM" id="SSF50044">
    <property type="entry name" value="SH3-domain"/>
    <property type="match status" value="1"/>
</dbReference>
<reference evidence="2 3" key="2">
    <citation type="submission" date="2018-11" db="EMBL/GenBank/DDBJ databases">
        <title>Genomic Encyclopedia of Type Strains, Phase IV (KMG-IV): sequencing the most valuable type-strain genomes for metagenomic binning, comparative biology and taxonomic classification.</title>
        <authorList>
            <person name="Goeker M."/>
        </authorList>
    </citation>
    <scope>NUCLEOTIDE SEQUENCE [LARGE SCALE GENOMIC DNA]</scope>
    <source>
        <strain evidence="2 3">DSM 25797</strain>
    </source>
</reference>
<organism evidence="1 4">
    <name type="scientific">Frederiksenia canicola</name>
    <dbReference type="NCBI Taxonomy" id="123824"/>
    <lineage>
        <taxon>Bacteria</taxon>
        <taxon>Pseudomonadati</taxon>
        <taxon>Pseudomonadota</taxon>
        <taxon>Gammaproteobacteria</taxon>
        <taxon>Pasteurellales</taxon>
        <taxon>Pasteurellaceae</taxon>
        <taxon>Frederiksenia</taxon>
    </lineage>
</organism>
<evidence type="ECO:0000313" key="3">
    <source>
        <dbReference type="Proteomes" id="UP000276901"/>
    </source>
</evidence>
<dbReference type="Proteomes" id="UP000502287">
    <property type="component" value="Chromosome"/>
</dbReference>